<dbReference type="EMBL" id="JASBWU010000030">
    <property type="protein sequence ID" value="KAJ9111474.1"/>
    <property type="molecule type" value="Genomic_DNA"/>
</dbReference>
<proteinExistence type="predicted"/>
<accession>A0ACC2WIA9</accession>
<reference evidence="1" key="1">
    <citation type="submission" date="2023-04" db="EMBL/GenBank/DDBJ databases">
        <title>Draft Genome sequencing of Naganishia species isolated from polar environments using Oxford Nanopore Technology.</title>
        <authorList>
            <person name="Leo P."/>
            <person name="Venkateswaran K."/>
        </authorList>
    </citation>
    <scope>NUCLEOTIDE SEQUENCE</scope>
    <source>
        <strain evidence="1">MNA-CCFEE 5425</strain>
    </source>
</reference>
<sequence>MAATAEASTAIHLPWPFNTFTFGSIDDLSPSSASSPTKQSSTPSSATTKGGIHLPALLYNLLPDRLLYGFNAGTRGAHAYEVKKAIKDGVEGLAALGEFARTHVDEVRGTGWFLGAVRPSPLDALIASHVHLMLQLDPTSHLRRAAEKEVELVEYVQRVMKFAEGNLRE</sequence>
<comment type="caution">
    <text evidence="1">The sequence shown here is derived from an EMBL/GenBank/DDBJ whole genome shotgun (WGS) entry which is preliminary data.</text>
</comment>
<evidence type="ECO:0000313" key="2">
    <source>
        <dbReference type="Proteomes" id="UP001243375"/>
    </source>
</evidence>
<protein>
    <submittedName>
        <fullName evidence="1">Uncharacterized protein</fullName>
    </submittedName>
</protein>
<dbReference type="Proteomes" id="UP001243375">
    <property type="component" value="Unassembled WGS sequence"/>
</dbReference>
<organism evidence="1 2">
    <name type="scientific">Naganishia vaughanmartiniae</name>
    <dbReference type="NCBI Taxonomy" id="1424756"/>
    <lineage>
        <taxon>Eukaryota</taxon>
        <taxon>Fungi</taxon>
        <taxon>Dikarya</taxon>
        <taxon>Basidiomycota</taxon>
        <taxon>Agaricomycotina</taxon>
        <taxon>Tremellomycetes</taxon>
        <taxon>Filobasidiales</taxon>
        <taxon>Filobasidiaceae</taxon>
        <taxon>Naganishia</taxon>
    </lineage>
</organism>
<gene>
    <name evidence="1" type="ORF">QFC22_006501</name>
</gene>
<keyword evidence="2" id="KW-1185">Reference proteome</keyword>
<evidence type="ECO:0000313" key="1">
    <source>
        <dbReference type="EMBL" id="KAJ9111474.1"/>
    </source>
</evidence>
<name>A0ACC2WIA9_9TREE</name>